<sequence>MHPVIQLIIAISSLIVAIRFWPPLLYIIAALGVVLLLTKITRRSVSLVRNNKEQAAKFINAIAPFAGFVVLAIIADTFFPHKIKALTIVLCFGGAFIIISAIVGVFEKIKRQ</sequence>
<keyword evidence="1" id="KW-1133">Transmembrane helix</keyword>
<evidence type="ECO:0000313" key="3">
    <source>
        <dbReference type="Proteomes" id="UP000029577"/>
    </source>
</evidence>
<dbReference type="STRING" id="642227.HA49_08615"/>
<proteinExistence type="predicted"/>
<accession>A0A095TF11</accession>
<feature type="transmembrane region" description="Helical" evidence="1">
    <location>
        <begin position="6"/>
        <end position="37"/>
    </location>
</feature>
<dbReference type="AlphaFoldDB" id="A0A095TF11"/>
<comment type="caution">
    <text evidence="2">The sequence shown here is derived from an EMBL/GenBank/DDBJ whole genome shotgun (WGS) entry which is preliminary data.</text>
</comment>
<dbReference type="EMBL" id="JPKR02000004">
    <property type="protein sequence ID" value="KGD75282.1"/>
    <property type="molecule type" value="Genomic_DNA"/>
</dbReference>
<keyword evidence="1" id="KW-0812">Transmembrane</keyword>
<dbReference type="RefSeq" id="WP_038018928.1">
    <property type="nucleotide sequence ID" value="NZ_JPKR02000004.1"/>
</dbReference>
<gene>
    <name evidence="2" type="ORF">HA49_08615</name>
</gene>
<feature type="transmembrane region" description="Helical" evidence="1">
    <location>
        <begin position="58"/>
        <end position="79"/>
    </location>
</feature>
<keyword evidence="3" id="KW-1185">Reference proteome</keyword>
<protein>
    <submittedName>
        <fullName evidence="2">Uncharacterized protein</fullName>
    </submittedName>
</protein>
<evidence type="ECO:0000256" key="1">
    <source>
        <dbReference type="SAM" id="Phobius"/>
    </source>
</evidence>
<keyword evidence="1" id="KW-0472">Membrane</keyword>
<organism evidence="2 3">
    <name type="scientific">Tatumella morbirosei</name>
    <dbReference type="NCBI Taxonomy" id="642227"/>
    <lineage>
        <taxon>Bacteria</taxon>
        <taxon>Pseudomonadati</taxon>
        <taxon>Pseudomonadota</taxon>
        <taxon>Gammaproteobacteria</taxon>
        <taxon>Enterobacterales</taxon>
        <taxon>Erwiniaceae</taxon>
        <taxon>Tatumella</taxon>
    </lineage>
</organism>
<evidence type="ECO:0000313" key="2">
    <source>
        <dbReference type="EMBL" id="KGD75282.1"/>
    </source>
</evidence>
<dbReference type="eggNOG" id="ENOG502ZFKR">
    <property type="taxonomic scope" value="Bacteria"/>
</dbReference>
<dbReference type="Proteomes" id="UP000029577">
    <property type="component" value="Unassembled WGS sequence"/>
</dbReference>
<feature type="transmembrane region" description="Helical" evidence="1">
    <location>
        <begin position="85"/>
        <end position="106"/>
    </location>
</feature>
<name>A0A095TF11_9GAMM</name>
<reference evidence="2" key="1">
    <citation type="submission" date="2014-12" db="EMBL/GenBank/DDBJ databases">
        <title>The draft genome of the Tatumella morbirosei type strain, LMG23360T isolated from pineapple rot.</title>
        <authorList>
            <person name="Smits T.H."/>
            <person name="Palmer M."/>
            <person name="Venter S.N."/>
            <person name="Duffy B."/>
            <person name="Steenkamp E.T."/>
            <person name="Chan W.Y."/>
            <person name="Coutinho T.A."/>
            <person name="Coetzee M.P."/>
            <person name="De Maayer P."/>
        </authorList>
    </citation>
    <scope>NUCLEOTIDE SEQUENCE [LARGE SCALE GENOMIC DNA]</scope>
    <source>
        <strain evidence="2">LMG 23360</strain>
    </source>
</reference>